<name>A0A8J2VFR1_9BACL</name>
<dbReference type="Proteomes" id="UP000628775">
    <property type="component" value="Unassembled WGS sequence"/>
</dbReference>
<dbReference type="AlphaFoldDB" id="A0A8J2VFR1"/>
<evidence type="ECO:0000313" key="2">
    <source>
        <dbReference type="Proteomes" id="UP000628775"/>
    </source>
</evidence>
<dbReference type="RefSeq" id="WP_188688660.1">
    <property type="nucleotide sequence ID" value="NZ_BMIR01000001.1"/>
</dbReference>
<protein>
    <submittedName>
        <fullName evidence="1">Uncharacterized protein</fullName>
    </submittedName>
</protein>
<accession>A0A8J2VFR1</accession>
<organism evidence="1 2">
    <name type="scientific">Pullulanibacillus camelliae</name>
    <dbReference type="NCBI Taxonomy" id="1707096"/>
    <lineage>
        <taxon>Bacteria</taxon>
        <taxon>Bacillati</taxon>
        <taxon>Bacillota</taxon>
        <taxon>Bacilli</taxon>
        <taxon>Bacillales</taxon>
        <taxon>Sporolactobacillaceae</taxon>
        <taxon>Pullulanibacillus</taxon>
    </lineage>
</organism>
<sequence>MNTHYTCHVFLADDQVHKEILSVFCKTTDEPRAAAQQKVQDILQKHKQHSYVVRYVGDIHFEDIDPDIVARQDELFEKHDSVWILNCSYNPHF</sequence>
<reference evidence="1" key="1">
    <citation type="journal article" date="2014" name="Int. J. Syst. Evol. Microbiol.">
        <title>Complete genome sequence of Corynebacterium casei LMG S-19264T (=DSM 44701T), isolated from a smear-ripened cheese.</title>
        <authorList>
            <consortium name="US DOE Joint Genome Institute (JGI-PGF)"/>
            <person name="Walter F."/>
            <person name="Albersmeier A."/>
            <person name="Kalinowski J."/>
            <person name="Ruckert C."/>
        </authorList>
    </citation>
    <scope>NUCLEOTIDE SEQUENCE</scope>
    <source>
        <strain evidence="1">CGMCC 1.15371</strain>
    </source>
</reference>
<keyword evidence="2" id="KW-1185">Reference proteome</keyword>
<dbReference type="EMBL" id="BMIR01000001">
    <property type="protein sequence ID" value="GGE29888.1"/>
    <property type="molecule type" value="Genomic_DNA"/>
</dbReference>
<reference evidence="1" key="2">
    <citation type="submission" date="2020-09" db="EMBL/GenBank/DDBJ databases">
        <authorList>
            <person name="Sun Q."/>
            <person name="Zhou Y."/>
        </authorList>
    </citation>
    <scope>NUCLEOTIDE SEQUENCE</scope>
    <source>
        <strain evidence="1">CGMCC 1.15371</strain>
    </source>
</reference>
<proteinExistence type="predicted"/>
<gene>
    <name evidence="1" type="ORF">GCM10011391_05540</name>
</gene>
<evidence type="ECO:0000313" key="1">
    <source>
        <dbReference type="EMBL" id="GGE29888.1"/>
    </source>
</evidence>
<comment type="caution">
    <text evidence="1">The sequence shown here is derived from an EMBL/GenBank/DDBJ whole genome shotgun (WGS) entry which is preliminary data.</text>
</comment>